<dbReference type="PANTHER" id="PTHR43628:SF1">
    <property type="entry name" value="CHITIN SYNTHASE REGULATORY FACTOR 2-RELATED"/>
    <property type="match status" value="1"/>
</dbReference>
<dbReference type="OrthoDB" id="5599218at2"/>
<dbReference type="Pfam" id="PF08238">
    <property type="entry name" value="Sel1"/>
    <property type="match status" value="3"/>
</dbReference>
<evidence type="ECO:0000313" key="2">
    <source>
        <dbReference type="EMBL" id="TCN90614.1"/>
    </source>
</evidence>
<evidence type="ECO:0000313" key="3">
    <source>
        <dbReference type="Proteomes" id="UP000294832"/>
    </source>
</evidence>
<feature type="chain" id="PRO_5020354121" evidence="1">
    <location>
        <begin position="19"/>
        <end position="204"/>
    </location>
</feature>
<organism evidence="2 3">
    <name type="scientific">Shewanella fodinae</name>
    <dbReference type="NCBI Taxonomy" id="552357"/>
    <lineage>
        <taxon>Bacteria</taxon>
        <taxon>Pseudomonadati</taxon>
        <taxon>Pseudomonadota</taxon>
        <taxon>Gammaproteobacteria</taxon>
        <taxon>Alteromonadales</taxon>
        <taxon>Shewanellaceae</taxon>
        <taxon>Shewanella</taxon>
    </lineage>
</organism>
<accession>A0A4V2RT56</accession>
<dbReference type="RefSeq" id="WP_133037356.1">
    <property type="nucleotide sequence ID" value="NZ_SLWF01000001.1"/>
</dbReference>
<dbReference type="InterPro" id="IPR006597">
    <property type="entry name" value="Sel1-like"/>
</dbReference>
<reference evidence="2 3" key="1">
    <citation type="submission" date="2019-03" db="EMBL/GenBank/DDBJ databases">
        <title>Freshwater and sediment microbial communities from various areas in North America, analyzing microbe dynamics in response to fracking.</title>
        <authorList>
            <person name="Lamendella R."/>
        </authorList>
    </citation>
    <scope>NUCLEOTIDE SEQUENCE [LARGE SCALE GENOMIC DNA]</scope>
    <source>
        <strain evidence="2 3">74A</strain>
    </source>
</reference>
<protein>
    <submittedName>
        <fullName evidence="2">Sel1 repeat-containing protein</fullName>
    </submittedName>
</protein>
<comment type="caution">
    <text evidence="2">The sequence shown here is derived from an EMBL/GenBank/DDBJ whole genome shotgun (WGS) entry which is preliminary data.</text>
</comment>
<evidence type="ECO:0000256" key="1">
    <source>
        <dbReference type="SAM" id="SignalP"/>
    </source>
</evidence>
<sequence>MLRLILMLSLLIAAPLMAEQKAVDIYSQAQLLKMIRNHTYLQQIKADNCQIVQDIEAHADVLKEPLYQYLWGEMLNYGVCVKADPASGIQQLRAAADQGSAEAMVRLAEYYAQGKFLMKDKQRAVQYVYPAAANGDLPAQMMLVKLFGEGYGSPRDYMMAYHWLYNQTFNDTKTQEQASVLLAKLAGKLPASQLEQAKKATVHR</sequence>
<proteinExistence type="predicted"/>
<dbReference type="SMART" id="SM00671">
    <property type="entry name" value="SEL1"/>
    <property type="match status" value="2"/>
</dbReference>
<dbReference type="PANTHER" id="PTHR43628">
    <property type="entry name" value="ACTIVATOR OF C KINASE PROTEIN 1-RELATED"/>
    <property type="match status" value="1"/>
</dbReference>
<dbReference type="InterPro" id="IPR052945">
    <property type="entry name" value="Mitotic_Regulator"/>
</dbReference>
<dbReference type="Gene3D" id="1.25.40.10">
    <property type="entry name" value="Tetratricopeptide repeat domain"/>
    <property type="match status" value="1"/>
</dbReference>
<keyword evidence="1" id="KW-0732">Signal</keyword>
<gene>
    <name evidence="2" type="ORF">EDC91_10184</name>
</gene>
<feature type="signal peptide" evidence="1">
    <location>
        <begin position="1"/>
        <end position="18"/>
    </location>
</feature>
<dbReference type="InterPro" id="IPR011990">
    <property type="entry name" value="TPR-like_helical_dom_sf"/>
</dbReference>
<dbReference type="AlphaFoldDB" id="A0A4V2RT56"/>
<dbReference type="SUPFAM" id="SSF81901">
    <property type="entry name" value="HCP-like"/>
    <property type="match status" value="1"/>
</dbReference>
<dbReference type="Proteomes" id="UP000294832">
    <property type="component" value="Unassembled WGS sequence"/>
</dbReference>
<keyword evidence="3" id="KW-1185">Reference proteome</keyword>
<name>A0A4V2RT56_9GAMM</name>
<dbReference type="EMBL" id="SLWF01000001">
    <property type="protein sequence ID" value="TCN90614.1"/>
    <property type="molecule type" value="Genomic_DNA"/>
</dbReference>